<reference evidence="1" key="1">
    <citation type="submission" date="2021-06" db="EMBL/GenBank/DDBJ databases">
        <title>Parelaphostrongylus tenuis whole genome reference sequence.</title>
        <authorList>
            <person name="Garwood T.J."/>
            <person name="Larsen P.A."/>
            <person name="Fountain-Jones N.M."/>
            <person name="Garbe J.R."/>
            <person name="Macchietto M.G."/>
            <person name="Kania S.A."/>
            <person name="Gerhold R.W."/>
            <person name="Richards J.E."/>
            <person name="Wolf T.M."/>
        </authorList>
    </citation>
    <scope>NUCLEOTIDE SEQUENCE</scope>
    <source>
        <strain evidence="1">MNPRO001-30</strain>
        <tissue evidence="1">Meninges</tissue>
    </source>
</reference>
<dbReference type="Proteomes" id="UP001196413">
    <property type="component" value="Unassembled WGS sequence"/>
</dbReference>
<sequence length="63" mass="7072">MCRVDTTSSRSVIVPCSRLTSSDMQPMCRGQNAHHRQIQPMCRVDYNLFAEAVIVPCSRLTSS</sequence>
<protein>
    <submittedName>
        <fullName evidence="1">Uncharacterized protein</fullName>
    </submittedName>
</protein>
<name>A0AAD5QMD8_PARTN</name>
<keyword evidence="2" id="KW-1185">Reference proteome</keyword>
<evidence type="ECO:0000313" key="2">
    <source>
        <dbReference type="Proteomes" id="UP001196413"/>
    </source>
</evidence>
<dbReference type="EMBL" id="JAHQIW010001238">
    <property type="protein sequence ID" value="KAJ1351821.1"/>
    <property type="molecule type" value="Genomic_DNA"/>
</dbReference>
<gene>
    <name evidence="1" type="ORF">KIN20_007972</name>
</gene>
<proteinExistence type="predicted"/>
<accession>A0AAD5QMD8</accession>
<evidence type="ECO:0000313" key="1">
    <source>
        <dbReference type="EMBL" id="KAJ1351821.1"/>
    </source>
</evidence>
<organism evidence="1 2">
    <name type="scientific">Parelaphostrongylus tenuis</name>
    <name type="common">Meningeal worm</name>
    <dbReference type="NCBI Taxonomy" id="148309"/>
    <lineage>
        <taxon>Eukaryota</taxon>
        <taxon>Metazoa</taxon>
        <taxon>Ecdysozoa</taxon>
        <taxon>Nematoda</taxon>
        <taxon>Chromadorea</taxon>
        <taxon>Rhabditida</taxon>
        <taxon>Rhabditina</taxon>
        <taxon>Rhabditomorpha</taxon>
        <taxon>Strongyloidea</taxon>
        <taxon>Metastrongylidae</taxon>
        <taxon>Parelaphostrongylus</taxon>
    </lineage>
</organism>
<dbReference type="AlphaFoldDB" id="A0AAD5QMD8"/>
<comment type="caution">
    <text evidence="1">The sequence shown here is derived from an EMBL/GenBank/DDBJ whole genome shotgun (WGS) entry which is preliminary data.</text>
</comment>